<dbReference type="AlphaFoldDB" id="A0AAE3EFG3"/>
<evidence type="ECO:0000313" key="3">
    <source>
        <dbReference type="Proteomes" id="UP001198163"/>
    </source>
</evidence>
<keyword evidence="1" id="KW-1133">Transmembrane helix</keyword>
<keyword evidence="1" id="KW-0472">Membrane</keyword>
<comment type="caution">
    <text evidence="2">The sequence shown here is derived from an EMBL/GenBank/DDBJ whole genome shotgun (WGS) entry which is preliminary data.</text>
</comment>
<reference evidence="2" key="1">
    <citation type="submission" date="2021-08" db="EMBL/GenBank/DDBJ databases">
        <title>Comparative analyses of Brucepasteria parasyntrophica and Teretinema zuelzerae.</title>
        <authorList>
            <person name="Song Y."/>
            <person name="Brune A."/>
        </authorList>
    </citation>
    <scope>NUCLEOTIDE SEQUENCE</scope>
    <source>
        <strain evidence="2">DSM 1903</strain>
    </source>
</reference>
<feature type="transmembrane region" description="Helical" evidence="1">
    <location>
        <begin position="125"/>
        <end position="143"/>
    </location>
</feature>
<accession>A0AAE3EFG3</accession>
<evidence type="ECO:0000256" key="1">
    <source>
        <dbReference type="SAM" id="Phobius"/>
    </source>
</evidence>
<name>A0AAE3EFG3_9SPIR</name>
<keyword evidence="3" id="KW-1185">Reference proteome</keyword>
<dbReference type="EMBL" id="JAINWA010000001">
    <property type="protein sequence ID" value="MCD1653347.1"/>
    <property type="molecule type" value="Genomic_DNA"/>
</dbReference>
<feature type="transmembrane region" description="Helical" evidence="1">
    <location>
        <begin position="71"/>
        <end position="93"/>
    </location>
</feature>
<feature type="transmembrane region" description="Helical" evidence="1">
    <location>
        <begin position="155"/>
        <end position="175"/>
    </location>
</feature>
<protein>
    <submittedName>
        <fullName evidence="2">Uncharacterized protein</fullName>
    </submittedName>
</protein>
<feature type="transmembrane region" description="Helical" evidence="1">
    <location>
        <begin position="99"/>
        <end position="118"/>
    </location>
</feature>
<proteinExistence type="predicted"/>
<sequence>MNRKGLISQVLLRLSVVVLPSSIGFLAVVITLMTLLNRHLFYMVLPLVSIACGLFLAWSGHYFEDRFRFHFSASFLLLSGFLLLLLDLGLFSIPLPSVWPFLMLFVGLSFMISGMIRYRRAHPMFIVPAFFFFALGFLFLLFSTDIIHVSLVSLALWWLPLLLIPTIVSFLLWLFRRHDFSDARD</sequence>
<keyword evidence="1" id="KW-0812">Transmembrane</keyword>
<feature type="transmembrane region" description="Helical" evidence="1">
    <location>
        <begin position="40"/>
        <end position="59"/>
    </location>
</feature>
<dbReference type="Proteomes" id="UP001198163">
    <property type="component" value="Unassembled WGS sequence"/>
</dbReference>
<gene>
    <name evidence="2" type="ORF">K7J14_01370</name>
</gene>
<feature type="transmembrane region" description="Helical" evidence="1">
    <location>
        <begin position="12"/>
        <end position="34"/>
    </location>
</feature>
<organism evidence="2 3">
    <name type="scientific">Teretinema zuelzerae</name>
    <dbReference type="NCBI Taxonomy" id="156"/>
    <lineage>
        <taxon>Bacteria</taxon>
        <taxon>Pseudomonadati</taxon>
        <taxon>Spirochaetota</taxon>
        <taxon>Spirochaetia</taxon>
        <taxon>Spirochaetales</taxon>
        <taxon>Treponemataceae</taxon>
        <taxon>Teretinema</taxon>
    </lineage>
</organism>
<evidence type="ECO:0000313" key="2">
    <source>
        <dbReference type="EMBL" id="MCD1653347.1"/>
    </source>
</evidence>
<dbReference type="RefSeq" id="WP_230752273.1">
    <property type="nucleotide sequence ID" value="NZ_JAINWA010000001.1"/>
</dbReference>